<protein>
    <recommendedName>
        <fullName evidence="5">Helicase/secretion neighborhood TadE-like protein</fullName>
    </recommendedName>
</protein>
<dbReference type="EMBL" id="BAAAYR010000004">
    <property type="protein sequence ID" value="GAA3574871.1"/>
    <property type="molecule type" value="Genomic_DNA"/>
</dbReference>
<keyword evidence="2" id="KW-0812">Transmembrane</keyword>
<dbReference type="InterPro" id="IPR021202">
    <property type="entry name" value="Rv3654c-like"/>
</dbReference>
<dbReference type="RefSeq" id="WP_204910186.1">
    <property type="nucleotide sequence ID" value="NZ_BAAAYR010000004.1"/>
</dbReference>
<evidence type="ECO:0000313" key="3">
    <source>
        <dbReference type="EMBL" id="GAA3574871.1"/>
    </source>
</evidence>
<proteinExistence type="predicted"/>
<evidence type="ECO:0000313" key="4">
    <source>
        <dbReference type="Proteomes" id="UP001500767"/>
    </source>
</evidence>
<sequence>MTGTTGGDRQEQTGEGRGERGGGTGEGRGERGSGTLLVVGLMAVVGVVATMAMVAAVYLVVGHRAHGAADLAALSGAAAYAEGRPPCPAAARVARANDARVTRCDRVGDEVDYVVSVTVEVPAGLRVPGLPKVLTGRAHAGPVA</sequence>
<reference evidence="4" key="1">
    <citation type="journal article" date="2019" name="Int. J. Syst. Evol. Microbiol.">
        <title>The Global Catalogue of Microorganisms (GCM) 10K type strain sequencing project: providing services to taxonomists for standard genome sequencing and annotation.</title>
        <authorList>
            <consortium name="The Broad Institute Genomics Platform"/>
            <consortium name="The Broad Institute Genome Sequencing Center for Infectious Disease"/>
            <person name="Wu L."/>
            <person name="Ma J."/>
        </authorList>
    </citation>
    <scope>NUCLEOTIDE SEQUENCE [LARGE SCALE GENOMIC DNA]</scope>
    <source>
        <strain evidence="4">JCM 16540</strain>
    </source>
</reference>
<dbReference type="Proteomes" id="UP001500767">
    <property type="component" value="Unassembled WGS sequence"/>
</dbReference>
<keyword evidence="2" id="KW-1133">Transmembrane helix</keyword>
<feature type="region of interest" description="Disordered" evidence="1">
    <location>
        <begin position="1"/>
        <end position="31"/>
    </location>
</feature>
<evidence type="ECO:0008006" key="5">
    <source>
        <dbReference type="Google" id="ProtNLM"/>
    </source>
</evidence>
<evidence type="ECO:0000256" key="1">
    <source>
        <dbReference type="SAM" id="MobiDB-lite"/>
    </source>
</evidence>
<keyword evidence="2" id="KW-0472">Membrane</keyword>
<comment type="caution">
    <text evidence="3">The sequence shown here is derived from an EMBL/GenBank/DDBJ whole genome shotgun (WGS) entry which is preliminary data.</text>
</comment>
<name>A0ABP6XZ27_9ACTN</name>
<dbReference type="NCBIfam" id="TIGR03816">
    <property type="entry name" value="tadE_like_DECH"/>
    <property type="match status" value="1"/>
</dbReference>
<feature type="transmembrane region" description="Helical" evidence="2">
    <location>
        <begin position="36"/>
        <end position="61"/>
    </location>
</feature>
<feature type="compositionally biased region" description="Basic and acidic residues" evidence="1">
    <location>
        <begin position="8"/>
        <end position="20"/>
    </location>
</feature>
<organism evidence="3 4">
    <name type="scientific">Microlunatus spumicola</name>
    <dbReference type="NCBI Taxonomy" id="81499"/>
    <lineage>
        <taxon>Bacteria</taxon>
        <taxon>Bacillati</taxon>
        <taxon>Actinomycetota</taxon>
        <taxon>Actinomycetes</taxon>
        <taxon>Propionibacteriales</taxon>
        <taxon>Propionibacteriaceae</taxon>
        <taxon>Microlunatus</taxon>
    </lineage>
</organism>
<evidence type="ECO:0000256" key="2">
    <source>
        <dbReference type="SAM" id="Phobius"/>
    </source>
</evidence>
<accession>A0ABP6XZ27</accession>
<gene>
    <name evidence="3" type="ORF">GCM10022197_34920</name>
</gene>
<keyword evidence="4" id="KW-1185">Reference proteome</keyword>